<sequence length="381" mass="43404">MIATIHTIEPFDVTLGTDIKFTWSGNQIFKVRCIIKNNTTGVVVYDDTIDTMKQSFPLPPESGLANGIKYMAYITVFDINEEESSIQNTGTLFYCFTTPTFQLSVSDGDIIRASSYNVSLMYEQAENEKMDYYNISLYSYQKTLLQSSGEVYDVTNPSYIITNLANATQYYLRATGKTINGFLLDTGYILVTVQYIAAQVFSTLELNNIPENGSIEIKCHIISTLGVSENEVVYINDGYDTFADLRNNSVTFDDGFRVVGDFTIQESFHSPIRNRSVLSFTDGRNMKADVFYRIGSYSDSDGEKCYFELNVTEGGNVAVYNSKYLPLPINQQEFSIMITRENGLYDFVVKQINYNTWGDLEELTWEQVEQYNWNQIRTVIM</sequence>
<evidence type="ECO:0000313" key="2">
    <source>
        <dbReference type="Proteomes" id="UP000260680"/>
    </source>
</evidence>
<comment type="caution">
    <text evidence="1">The sequence shown here is derived from an EMBL/GenBank/DDBJ whole genome shotgun (WGS) entry which is preliminary data.</text>
</comment>
<dbReference type="Proteomes" id="UP000260680">
    <property type="component" value="Unassembled WGS sequence"/>
</dbReference>
<proteinExistence type="predicted"/>
<name>A0A3E2N4P0_9FIRM</name>
<organism evidence="1 2">
    <name type="scientific">Lacrimispora amygdalina</name>
    <dbReference type="NCBI Taxonomy" id="253257"/>
    <lineage>
        <taxon>Bacteria</taxon>
        <taxon>Bacillati</taxon>
        <taxon>Bacillota</taxon>
        <taxon>Clostridia</taxon>
        <taxon>Lachnospirales</taxon>
        <taxon>Lachnospiraceae</taxon>
        <taxon>Lacrimispora</taxon>
    </lineage>
</organism>
<reference evidence="1 2" key="1">
    <citation type="submission" date="2018-07" db="EMBL/GenBank/DDBJ databases">
        <title>New species, Clostridium PI-S10-A1B.</title>
        <authorList>
            <person name="Krishna G."/>
            <person name="Summeta K."/>
            <person name="Shikha S."/>
            <person name="Prabhu P.B."/>
            <person name="Suresh K."/>
        </authorList>
    </citation>
    <scope>NUCLEOTIDE SEQUENCE [LARGE SCALE GENOMIC DNA]</scope>
    <source>
        <strain evidence="1 2">PI-S10-A1B</strain>
    </source>
</reference>
<evidence type="ECO:0008006" key="3">
    <source>
        <dbReference type="Google" id="ProtNLM"/>
    </source>
</evidence>
<dbReference type="AlphaFoldDB" id="A0A3E2N4P0"/>
<evidence type="ECO:0000313" key="1">
    <source>
        <dbReference type="EMBL" id="RFZ75942.1"/>
    </source>
</evidence>
<gene>
    <name evidence="1" type="ORF">DS742_26240</name>
</gene>
<accession>A0A3E2N4P0</accession>
<dbReference type="RefSeq" id="WP_117419875.1">
    <property type="nucleotide sequence ID" value="NZ_QOHO01000111.1"/>
</dbReference>
<protein>
    <recommendedName>
        <fullName evidence="3">Fibronectin type III domain-containing protein</fullName>
    </recommendedName>
</protein>
<dbReference type="OrthoDB" id="2582167at2"/>
<dbReference type="EMBL" id="QOHO01000111">
    <property type="protein sequence ID" value="RFZ75942.1"/>
    <property type="molecule type" value="Genomic_DNA"/>
</dbReference>